<dbReference type="RefSeq" id="WP_244873929.1">
    <property type="nucleotide sequence ID" value="NZ_CAJPVI010000026.1"/>
</dbReference>
<evidence type="ECO:0000256" key="1">
    <source>
        <dbReference type="ARBA" id="ARBA00022617"/>
    </source>
</evidence>
<evidence type="ECO:0000256" key="3">
    <source>
        <dbReference type="ARBA" id="ARBA00023004"/>
    </source>
</evidence>
<feature type="signal peptide" evidence="5">
    <location>
        <begin position="1"/>
        <end position="25"/>
    </location>
</feature>
<proteinExistence type="predicted"/>
<dbReference type="PROSITE" id="PS51007">
    <property type="entry name" value="CYTC"/>
    <property type="match status" value="1"/>
</dbReference>
<accession>A0ABM8TKR1</accession>
<name>A0ABM8TKR1_9BURK</name>
<evidence type="ECO:0000259" key="6">
    <source>
        <dbReference type="PROSITE" id="PS51007"/>
    </source>
</evidence>
<evidence type="ECO:0000256" key="5">
    <source>
        <dbReference type="SAM" id="SignalP"/>
    </source>
</evidence>
<comment type="caution">
    <text evidence="7">The sequence shown here is derived from an EMBL/GenBank/DDBJ whole genome shotgun (WGS) entry which is preliminary data.</text>
</comment>
<dbReference type="SUPFAM" id="SSF46626">
    <property type="entry name" value="Cytochrome c"/>
    <property type="match status" value="1"/>
</dbReference>
<evidence type="ECO:0000313" key="8">
    <source>
        <dbReference type="Proteomes" id="UP000672657"/>
    </source>
</evidence>
<keyword evidence="1 4" id="KW-0349">Heme</keyword>
<gene>
    <name evidence="7" type="primary">petJ_3</name>
    <name evidence="7" type="ORF">LMG26411_04160</name>
</gene>
<dbReference type="Gene3D" id="1.10.760.10">
    <property type="entry name" value="Cytochrome c-like domain"/>
    <property type="match status" value="1"/>
</dbReference>
<dbReference type="InterPro" id="IPR051459">
    <property type="entry name" value="Cytochrome_c-type_DH"/>
</dbReference>
<keyword evidence="8" id="KW-1185">Reference proteome</keyword>
<keyword evidence="5" id="KW-0732">Signal</keyword>
<dbReference type="PANTHER" id="PTHR35008:SF4">
    <property type="entry name" value="BLL4482 PROTEIN"/>
    <property type="match status" value="1"/>
</dbReference>
<feature type="chain" id="PRO_5045744863" evidence="5">
    <location>
        <begin position="26"/>
        <end position="161"/>
    </location>
</feature>
<dbReference type="Proteomes" id="UP000672657">
    <property type="component" value="Unassembled WGS sequence"/>
</dbReference>
<sequence>MKRMTFTARATAAMLLALGMTGAMAQDMSAGKAVFSSNCAVCHQAAGQGQDGLAPALTTYPGRYASTEAGRKLLAHVVLNGMVGAIENGGKQYNGNMPNFRALSDAELADVLNYIATGLSGASAGGSQPFTADEVKAGRAQSLTPAEVRRQRADVVREAGL</sequence>
<dbReference type="EMBL" id="CAJPVI010000026">
    <property type="protein sequence ID" value="CAG2152315.1"/>
    <property type="molecule type" value="Genomic_DNA"/>
</dbReference>
<evidence type="ECO:0000256" key="2">
    <source>
        <dbReference type="ARBA" id="ARBA00022723"/>
    </source>
</evidence>
<keyword evidence="2 4" id="KW-0479">Metal-binding</keyword>
<dbReference type="InterPro" id="IPR009056">
    <property type="entry name" value="Cyt_c-like_dom"/>
</dbReference>
<evidence type="ECO:0000313" key="7">
    <source>
        <dbReference type="EMBL" id="CAG2152315.1"/>
    </source>
</evidence>
<dbReference type="PANTHER" id="PTHR35008">
    <property type="entry name" value="BLL4482 PROTEIN-RELATED"/>
    <property type="match status" value="1"/>
</dbReference>
<dbReference type="InterPro" id="IPR036909">
    <property type="entry name" value="Cyt_c-like_dom_sf"/>
</dbReference>
<evidence type="ECO:0000256" key="4">
    <source>
        <dbReference type="PROSITE-ProRule" id="PRU00433"/>
    </source>
</evidence>
<feature type="domain" description="Cytochrome c" evidence="6">
    <location>
        <begin position="26"/>
        <end position="119"/>
    </location>
</feature>
<keyword evidence="3 4" id="KW-0408">Iron</keyword>
<dbReference type="Pfam" id="PF00034">
    <property type="entry name" value="Cytochrom_C"/>
    <property type="match status" value="1"/>
</dbReference>
<organism evidence="7 8">
    <name type="scientific">Cupriavidus numazuensis</name>
    <dbReference type="NCBI Taxonomy" id="221992"/>
    <lineage>
        <taxon>Bacteria</taxon>
        <taxon>Pseudomonadati</taxon>
        <taxon>Pseudomonadota</taxon>
        <taxon>Betaproteobacteria</taxon>
        <taxon>Burkholderiales</taxon>
        <taxon>Burkholderiaceae</taxon>
        <taxon>Cupriavidus</taxon>
    </lineage>
</organism>
<protein>
    <submittedName>
        <fullName evidence="7">Cytochrome c6</fullName>
    </submittedName>
</protein>
<reference evidence="7 8" key="1">
    <citation type="submission" date="2021-03" db="EMBL/GenBank/DDBJ databases">
        <authorList>
            <person name="Peeters C."/>
        </authorList>
    </citation>
    <scope>NUCLEOTIDE SEQUENCE [LARGE SCALE GENOMIC DNA]</scope>
    <source>
        <strain evidence="7 8">LMG 26411</strain>
    </source>
</reference>